<keyword evidence="1 4" id="KW-0597">Phosphoprotein</keyword>
<dbReference type="PROSITE" id="PS50110">
    <property type="entry name" value="RESPONSE_REGULATORY"/>
    <property type="match status" value="1"/>
</dbReference>
<feature type="DNA-binding region" description="OmpR/PhoB-type" evidence="5">
    <location>
        <begin position="132"/>
        <end position="231"/>
    </location>
</feature>
<dbReference type="CDD" id="cd00383">
    <property type="entry name" value="trans_reg_C"/>
    <property type="match status" value="1"/>
</dbReference>
<dbReference type="SMART" id="SM00862">
    <property type="entry name" value="Trans_reg_C"/>
    <property type="match status" value="1"/>
</dbReference>
<feature type="modified residue" description="4-aspartylphosphate" evidence="4">
    <location>
        <position position="52"/>
    </location>
</feature>
<evidence type="ECO:0000256" key="4">
    <source>
        <dbReference type="PROSITE-ProRule" id="PRU00169"/>
    </source>
</evidence>
<evidence type="ECO:0000256" key="1">
    <source>
        <dbReference type="ARBA" id="ARBA00022553"/>
    </source>
</evidence>
<dbReference type="InterPro" id="IPR036388">
    <property type="entry name" value="WH-like_DNA-bd_sf"/>
</dbReference>
<evidence type="ECO:0000313" key="9">
    <source>
        <dbReference type="Proteomes" id="UP001597380"/>
    </source>
</evidence>
<dbReference type="PANTHER" id="PTHR48111:SF40">
    <property type="entry name" value="PHOSPHATE REGULON TRANSCRIPTIONAL REGULATORY PROTEIN PHOB"/>
    <property type="match status" value="1"/>
</dbReference>
<evidence type="ECO:0000259" key="7">
    <source>
        <dbReference type="PROSITE" id="PS51755"/>
    </source>
</evidence>
<dbReference type="InterPro" id="IPR011006">
    <property type="entry name" value="CheY-like_superfamily"/>
</dbReference>
<sequence>MKARILLVEDHADIANLIGINLGMMDYEVDAYGDGKQASRRLHQEYDMAIFDIMLPGGIDGLSLCRQLRRINEDIPILMLTAKSGEQDLVVGLESGADDYLAKPFSVLELQARVKALLRRYHRHHQQAEEGPKPICLEDLEIDPTTRLVHVAKQLINLTATEFELLWHMASQPGRVFSREQLLNQVWGHRHDGYAHTVNSTVNRLRSKLELDPARPRWIHTVWGVGYKFAGGQLADSH</sequence>
<dbReference type="Proteomes" id="UP001597380">
    <property type="component" value="Unassembled WGS sequence"/>
</dbReference>
<dbReference type="PROSITE" id="PS51755">
    <property type="entry name" value="OMPR_PHOB"/>
    <property type="match status" value="1"/>
</dbReference>
<dbReference type="Pfam" id="PF00486">
    <property type="entry name" value="Trans_reg_C"/>
    <property type="match status" value="1"/>
</dbReference>
<dbReference type="InterPro" id="IPR039420">
    <property type="entry name" value="WalR-like"/>
</dbReference>
<dbReference type="Gene3D" id="1.10.10.10">
    <property type="entry name" value="Winged helix-like DNA-binding domain superfamily/Winged helix DNA-binding domain"/>
    <property type="match status" value="1"/>
</dbReference>
<evidence type="ECO:0000256" key="5">
    <source>
        <dbReference type="PROSITE-ProRule" id="PRU01091"/>
    </source>
</evidence>
<accession>A0ABW4XP21</accession>
<dbReference type="Pfam" id="PF00072">
    <property type="entry name" value="Response_reg"/>
    <property type="match status" value="1"/>
</dbReference>
<dbReference type="SMART" id="SM00448">
    <property type="entry name" value="REC"/>
    <property type="match status" value="1"/>
</dbReference>
<dbReference type="Gene3D" id="3.40.50.2300">
    <property type="match status" value="1"/>
</dbReference>
<evidence type="ECO:0000313" key="8">
    <source>
        <dbReference type="EMBL" id="MFD2097297.1"/>
    </source>
</evidence>
<evidence type="ECO:0000256" key="3">
    <source>
        <dbReference type="ARBA" id="ARBA00023125"/>
    </source>
</evidence>
<dbReference type="Gene3D" id="6.10.250.690">
    <property type="match status" value="1"/>
</dbReference>
<feature type="domain" description="Response regulatory" evidence="6">
    <location>
        <begin position="4"/>
        <end position="118"/>
    </location>
</feature>
<dbReference type="InterPro" id="IPR016032">
    <property type="entry name" value="Sig_transdc_resp-reg_C-effctor"/>
</dbReference>
<evidence type="ECO:0000259" key="6">
    <source>
        <dbReference type="PROSITE" id="PS50110"/>
    </source>
</evidence>
<name>A0ABW4XP21_9GAMM</name>
<dbReference type="SUPFAM" id="SSF46894">
    <property type="entry name" value="C-terminal effector domain of the bipartite response regulators"/>
    <property type="match status" value="1"/>
</dbReference>
<dbReference type="EMBL" id="JBHUHT010000017">
    <property type="protein sequence ID" value="MFD2097297.1"/>
    <property type="molecule type" value="Genomic_DNA"/>
</dbReference>
<keyword evidence="3 5" id="KW-0238">DNA-binding</keyword>
<keyword evidence="9" id="KW-1185">Reference proteome</keyword>
<organism evidence="8 9">
    <name type="scientific">Corallincola platygyrae</name>
    <dbReference type="NCBI Taxonomy" id="1193278"/>
    <lineage>
        <taxon>Bacteria</taxon>
        <taxon>Pseudomonadati</taxon>
        <taxon>Pseudomonadota</taxon>
        <taxon>Gammaproteobacteria</taxon>
        <taxon>Alteromonadales</taxon>
        <taxon>Psychromonadaceae</taxon>
        <taxon>Corallincola</taxon>
    </lineage>
</organism>
<comment type="caution">
    <text evidence="8">The sequence shown here is derived from an EMBL/GenBank/DDBJ whole genome shotgun (WGS) entry which is preliminary data.</text>
</comment>
<dbReference type="InterPro" id="IPR001867">
    <property type="entry name" value="OmpR/PhoB-type_DNA-bd"/>
</dbReference>
<reference evidence="9" key="1">
    <citation type="journal article" date="2019" name="Int. J. Syst. Evol. Microbiol.">
        <title>The Global Catalogue of Microorganisms (GCM) 10K type strain sequencing project: providing services to taxonomists for standard genome sequencing and annotation.</title>
        <authorList>
            <consortium name="The Broad Institute Genomics Platform"/>
            <consortium name="The Broad Institute Genome Sequencing Center for Infectious Disease"/>
            <person name="Wu L."/>
            <person name="Ma J."/>
        </authorList>
    </citation>
    <scope>NUCLEOTIDE SEQUENCE [LARGE SCALE GENOMIC DNA]</scope>
    <source>
        <strain evidence="9">CGMCC 1.10992</strain>
    </source>
</reference>
<gene>
    <name evidence="8" type="ORF">ACFSJ3_14970</name>
</gene>
<keyword evidence="2" id="KW-0902">Two-component regulatory system</keyword>
<dbReference type="SUPFAM" id="SSF52172">
    <property type="entry name" value="CheY-like"/>
    <property type="match status" value="1"/>
</dbReference>
<protein>
    <submittedName>
        <fullName evidence="8">Response regulator transcription factor</fullName>
    </submittedName>
</protein>
<dbReference type="PANTHER" id="PTHR48111">
    <property type="entry name" value="REGULATOR OF RPOS"/>
    <property type="match status" value="1"/>
</dbReference>
<dbReference type="InterPro" id="IPR001789">
    <property type="entry name" value="Sig_transdc_resp-reg_receiver"/>
</dbReference>
<feature type="domain" description="OmpR/PhoB-type" evidence="7">
    <location>
        <begin position="132"/>
        <end position="231"/>
    </location>
</feature>
<dbReference type="RefSeq" id="WP_345340457.1">
    <property type="nucleotide sequence ID" value="NZ_BAABLI010000015.1"/>
</dbReference>
<evidence type="ECO:0000256" key="2">
    <source>
        <dbReference type="ARBA" id="ARBA00023012"/>
    </source>
</evidence>
<proteinExistence type="predicted"/>